<evidence type="ECO:0000256" key="1">
    <source>
        <dbReference type="SAM" id="Phobius"/>
    </source>
</evidence>
<keyword evidence="1" id="KW-1133">Transmembrane helix</keyword>
<sequence length="132" mass="14140">MLQLSRLPWTRIERVVAALTIVNAALGLAVWTLTGGAIDTLLLALLGLLSGVLAWRGRPGGHGAGLAFYGVQLAAWYSYDATQAWHLRGAFSLAFVVHGRSGVLIVNAFALAMLAASAVMLWRRLRTRRASA</sequence>
<feature type="transmembrane region" description="Helical" evidence="1">
    <location>
        <begin position="99"/>
        <end position="122"/>
    </location>
</feature>
<keyword evidence="1" id="KW-0812">Transmembrane</keyword>
<evidence type="ECO:0000313" key="2">
    <source>
        <dbReference type="EMBL" id="QOL47690.1"/>
    </source>
</evidence>
<reference evidence="2 3" key="1">
    <citation type="submission" date="2020-10" db="EMBL/GenBank/DDBJ databases">
        <title>Genome sequencing of Massilia sp. LPB0304.</title>
        <authorList>
            <person name="Kim J."/>
        </authorList>
    </citation>
    <scope>NUCLEOTIDE SEQUENCE [LARGE SCALE GENOMIC DNA]</scope>
    <source>
        <strain evidence="2 3">LPB0304</strain>
    </source>
</reference>
<feature type="transmembrane region" description="Helical" evidence="1">
    <location>
        <begin position="62"/>
        <end position="79"/>
    </location>
</feature>
<evidence type="ECO:0000313" key="3">
    <source>
        <dbReference type="Proteomes" id="UP000593875"/>
    </source>
</evidence>
<proteinExistence type="predicted"/>
<dbReference type="Proteomes" id="UP000593875">
    <property type="component" value="Chromosome"/>
</dbReference>
<feature type="transmembrane region" description="Helical" evidence="1">
    <location>
        <begin position="37"/>
        <end position="55"/>
    </location>
</feature>
<keyword evidence="1" id="KW-0472">Membrane</keyword>
<name>A0A7L9TYC7_9BURK</name>
<gene>
    <name evidence="2" type="ORF">LPB04_11630</name>
</gene>
<protein>
    <submittedName>
        <fullName evidence="2">Uncharacterized protein</fullName>
    </submittedName>
</protein>
<accession>A0A7L9TYC7</accession>
<dbReference type="KEGG" id="mlir:LPB04_11630"/>
<dbReference type="EMBL" id="CP062941">
    <property type="protein sequence ID" value="QOL47690.1"/>
    <property type="molecule type" value="Genomic_DNA"/>
</dbReference>
<feature type="transmembrane region" description="Helical" evidence="1">
    <location>
        <begin position="12"/>
        <end position="31"/>
    </location>
</feature>
<organism evidence="2 3">
    <name type="scientific">Massilia litorea</name>
    <dbReference type="NCBI Taxonomy" id="2769491"/>
    <lineage>
        <taxon>Bacteria</taxon>
        <taxon>Pseudomonadati</taxon>
        <taxon>Pseudomonadota</taxon>
        <taxon>Betaproteobacteria</taxon>
        <taxon>Burkholderiales</taxon>
        <taxon>Oxalobacteraceae</taxon>
        <taxon>Telluria group</taxon>
        <taxon>Massilia</taxon>
    </lineage>
</organism>
<keyword evidence="3" id="KW-1185">Reference proteome</keyword>
<dbReference type="RefSeq" id="WP_193684750.1">
    <property type="nucleotide sequence ID" value="NZ_CP062941.1"/>
</dbReference>
<dbReference type="AlphaFoldDB" id="A0A7L9TYC7"/>